<reference evidence="2 3" key="1">
    <citation type="journal article" date="2012" name="PLoS ONE">
        <title>Complete Genome and Transcriptomes of Streptococcus parasanguinis FW213: Phylogenic Relations and Potential Virulence Mechanisms.</title>
        <authorList>
            <person name="Geng J."/>
            <person name="Chiu C.H."/>
            <person name="Tang P."/>
            <person name="Chen Y."/>
            <person name="Shieh H.R."/>
            <person name="Hu S."/>
            <person name="Chen Y.Y."/>
        </authorList>
    </citation>
    <scope>NUCLEOTIDE SEQUENCE [LARGE SCALE GENOMIC DNA]</scope>
    <source>
        <strain evidence="2 3">FW213</strain>
    </source>
</reference>
<dbReference type="AlphaFoldDB" id="I1ZPQ6"/>
<dbReference type="Pfam" id="PF05193">
    <property type="entry name" value="Peptidase_M16_C"/>
    <property type="match status" value="1"/>
</dbReference>
<name>I1ZPQ6_STRPA</name>
<dbReference type="GO" id="GO:0046872">
    <property type="term" value="F:metal ion binding"/>
    <property type="evidence" value="ECO:0007669"/>
    <property type="project" value="InterPro"/>
</dbReference>
<dbReference type="EMBL" id="CP003122">
    <property type="protein sequence ID" value="AFJ27030.1"/>
    <property type="molecule type" value="Genomic_DNA"/>
</dbReference>
<evidence type="ECO:0000313" key="2">
    <source>
        <dbReference type="EMBL" id="AFJ27030.1"/>
    </source>
</evidence>
<dbReference type="KEGG" id="scf:Spaf_2098"/>
<evidence type="ECO:0000259" key="1">
    <source>
        <dbReference type="Pfam" id="PF05193"/>
    </source>
</evidence>
<evidence type="ECO:0000313" key="3">
    <source>
        <dbReference type="Proteomes" id="UP000002865"/>
    </source>
</evidence>
<dbReference type="InterPro" id="IPR007863">
    <property type="entry name" value="Peptidase_M16_C"/>
</dbReference>
<dbReference type="eggNOG" id="COG0612">
    <property type="taxonomic scope" value="Bacteria"/>
</dbReference>
<dbReference type="PATRIC" id="fig|1114965.3.peg.2000"/>
<protein>
    <submittedName>
        <fullName evidence="2">Zn-dependent peptidase, putative</fullName>
    </submittedName>
</protein>
<dbReference type="Gene3D" id="3.30.830.10">
    <property type="entry name" value="Metalloenzyme, LuxS/M16 peptidase-like"/>
    <property type="match status" value="2"/>
</dbReference>
<feature type="domain" description="Peptidase M16 C-terminal" evidence="1">
    <location>
        <begin position="186"/>
        <end position="358"/>
    </location>
</feature>
<gene>
    <name evidence="2" type="ORF">Spaf_2098</name>
</gene>
<dbReference type="PaxDb" id="1114965-Spaf_2098"/>
<accession>I1ZPQ6</accession>
<organism evidence="2 3">
    <name type="scientific">Streptococcus parasanguinis FW213</name>
    <dbReference type="NCBI Taxonomy" id="1114965"/>
    <lineage>
        <taxon>Bacteria</taxon>
        <taxon>Bacillati</taxon>
        <taxon>Bacillota</taxon>
        <taxon>Bacilli</taxon>
        <taxon>Lactobacillales</taxon>
        <taxon>Streptococcaceae</taxon>
        <taxon>Streptococcus</taxon>
    </lineage>
</organism>
<dbReference type="NCBIfam" id="NF047422">
    <property type="entry name" value="YfmF_fam"/>
    <property type="match status" value="1"/>
</dbReference>
<dbReference type="SUPFAM" id="SSF63411">
    <property type="entry name" value="LuxS/MPP-like metallohydrolase"/>
    <property type="match status" value="2"/>
</dbReference>
<sequence length="422" mass="48975">MSRTRMKMELVKGVNLHFLQSKKFKTNKIKVRFSSPLDENTVAARVLAACMMETANQKYPTSQLFREKLASLYGVELSTSVSKRGRVHYVDLNISFVRDDFLSKKNVLTDEVLDIIETIFFLPLVVEDHFDSDTFDVEKKNTISDLESEIEEPYYYAHGQLNQLFFEDETIGMSRLGKVDLVRQETAQSSLEQFHQMLQLDNIDFFFIGDFNEVAIVDRVNQFEFKPRDNNLSVNYQQPFTNVVREKLEQKQNQQSILELGYHFSTQYGESLHIPLVVLNGMLGAFSHSRLFQVIREKEGLAYTISSHFDIFTGFMRVFAGIDKGSRTKVMTLIMKQLNDLKRGKFTESELQLTKEMLINTTLLAQDRQNTLIEREYLKTMLGKKVLSLEEWLESINKVSKEEIIETAKTINLQSVYFMEGK</sequence>
<dbReference type="PANTHER" id="PTHR11851">
    <property type="entry name" value="METALLOPROTEASE"/>
    <property type="match status" value="1"/>
</dbReference>
<dbReference type="InterPro" id="IPR011249">
    <property type="entry name" value="Metalloenz_LuxS/M16"/>
</dbReference>
<dbReference type="HOGENOM" id="CLU_052943_0_0_9"/>
<dbReference type="InterPro" id="IPR050361">
    <property type="entry name" value="MPP/UQCRC_Complex"/>
</dbReference>
<dbReference type="PANTHER" id="PTHR11851:SF186">
    <property type="entry name" value="INACTIVE METALLOPROTEASE YMFF-RELATED"/>
    <property type="match status" value="1"/>
</dbReference>
<dbReference type="STRING" id="1114965.Spaf_2098"/>
<proteinExistence type="predicted"/>
<dbReference type="Proteomes" id="UP000002865">
    <property type="component" value="Chromosome"/>
</dbReference>